<keyword evidence="2 3" id="KW-0802">TPR repeat</keyword>
<evidence type="ECO:0000259" key="4">
    <source>
        <dbReference type="PROSITE" id="PS50125"/>
    </source>
</evidence>
<dbReference type="SMART" id="SM00028">
    <property type="entry name" value="TPR"/>
    <property type="match status" value="4"/>
</dbReference>
<dbReference type="Gene3D" id="3.40.50.10070">
    <property type="entry name" value="TolB, N-terminal domain"/>
    <property type="match status" value="1"/>
</dbReference>
<dbReference type="Proteomes" id="UP000244092">
    <property type="component" value="Unassembled WGS sequence"/>
</dbReference>
<dbReference type="GO" id="GO:0004016">
    <property type="term" value="F:adenylate cyclase activity"/>
    <property type="evidence" value="ECO:0007669"/>
    <property type="project" value="UniProtKB-ARBA"/>
</dbReference>
<dbReference type="AlphaFoldDB" id="A0A2T6BX84"/>
<dbReference type="InterPro" id="IPR029787">
    <property type="entry name" value="Nucleotide_cyclase"/>
</dbReference>
<evidence type="ECO:0000256" key="1">
    <source>
        <dbReference type="ARBA" id="ARBA00022737"/>
    </source>
</evidence>
<accession>A0A2T6BX84</accession>
<protein>
    <submittedName>
        <fullName evidence="5">TolB-like protein</fullName>
    </submittedName>
</protein>
<comment type="caution">
    <text evidence="5">The sequence shown here is derived from an EMBL/GenBank/DDBJ whole genome shotgun (WGS) entry which is preliminary data.</text>
</comment>
<proteinExistence type="predicted"/>
<feature type="repeat" description="TPR" evidence="3">
    <location>
        <begin position="443"/>
        <end position="476"/>
    </location>
</feature>
<dbReference type="InterPro" id="IPR050498">
    <property type="entry name" value="Ycf3"/>
</dbReference>
<keyword evidence="1" id="KW-0677">Repeat</keyword>
<dbReference type="PANTHER" id="PTHR44858">
    <property type="entry name" value="TETRATRICOPEPTIDE REPEAT PROTEIN 6"/>
    <property type="match status" value="1"/>
</dbReference>
<gene>
    <name evidence="5" type="ORF">C8N31_1241</name>
</gene>
<dbReference type="RefSeq" id="WP_025050058.1">
    <property type="nucleotide sequence ID" value="NZ_QBKU01000024.1"/>
</dbReference>
<evidence type="ECO:0000256" key="3">
    <source>
        <dbReference type="PROSITE-ProRule" id="PRU00339"/>
    </source>
</evidence>
<dbReference type="PANTHER" id="PTHR44858:SF1">
    <property type="entry name" value="UDP-N-ACETYLGLUCOSAMINE--PEPTIDE N-ACETYLGLUCOSAMINYLTRANSFERASE SPINDLY-RELATED"/>
    <property type="match status" value="1"/>
</dbReference>
<dbReference type="PROSITE" id="PS50005">
    <property type="entry name" value="TPR"/>
    <property type="match status" value="2"/>
</dbReference>
<reference evidence="5 6" key="1">
    <citation type="submission" date="2018-04" db="EMBL/GenBank/DDBJ databases">
        <title>Genomic Encyclopedia of Archaeal and Bacterial Type Strains, Phase II (KMG-II): from individual species to whole genera.</title>
        <authorList>
            <person name="Goeker M."/>
        </authorList>
    </citation>
    <scope>NUCLEOTIDE SEQUENCE [LARGE SCALE GENOMIC DNA]</scope>
    <source>
        <strain evidence="5 6">DSM 12244</strain>
    </source>
</reference>
<dbReference type="InterPro" id="IPR019734">
    <property type="entry name" value="TPR_rpt"/>
</dbReference>
<feature type="domain" description="Guanylate cyclase" evidence="4">
    <location>
        <begin position="7"/>
        <end position="115"/>
    </location>
</feature>
<organism evidence="5 6">
    <name type="scientific">Sulfitobacter mediterraneus</name>
    <dbReference type="NCBI Taxonomy" id="83219"/>
    <lineage>
        <taxon>Bacteria</taxon>
        <taxon>Pseudomonadati</taxon>
        <taxon>Pseudomonadota</taxon>
        <taxon>Alphaproteobacteria</taxon>
        <taxon>Rhodobacterales</taxon>
        <taxon>Roseobacteraceae</taxon>
        <taxon>Sulfitobacter</taxon>
    </lineage>
</organism>
<dbReference type="GO" id="GO:0009190">
    <property type="term" value="P:cyclic nucleotide biosynthetic process"/>
    <property type="evidence" value="ECO:0007669"/>
    <property type="project" value="InterPro"/>
</dbReference>
<dbReference type="Gene3D" id="3.30.70.1230">
    <property type="entry name" value="Nucleotide cyclase"/>
    <property type="match status" value="1"/>
</dbReference>
<dbReference type="SUPFAM" id="SSF48452">
    <property type="entry name" value="TPR-like"/>
    <property type="match status" value="1"/>
</dbReference>
<feature type="repeat" description="TPR" evidence="3">
    <location>
        <begin position="480"/>
        <end position="513"/>
    </location>
</feature>
<evidence type="ECO:0000313" key="6">
    <source>
        <dbReference type="Proteomes" id="UP000244092"/>
    </source>
</evidence>
<dbReference type="InterPro" id="IPR001054">
    <property type="entry name" value="A/G_cyclase"/>
</dbReference>
<evidence type="ECO:0000313" key="5">
    <source>
        <dbReference type="EMBL" id="PTX60685.1"/>
    </source>
</evidence>
<dbReference type="GO" id="GO:0035556">
    <property type="term" value="P:intracellular signal transduction"/>
    <property type="evidence" value="ECO:0007669"/>
    <property type="project" value="InterPro"/>
</dbReference>
<dbReference type="Gene3D" id="1.25.40.10">
    <property type="entry name" value="Tetratricopeptide repeat domain"/>
    <property type="match status" value="1"/>
</dbReference>
<dbReference type="PROSITE" id="PS50125">
    <property type="entry name" value="GUANYLATE_CYCLASE_2"/>
    <property type="match status" value="1"/>
</dbReference>
<dbReference type="Pfam" id="PF13181">
    <property type="entry name" value="TPR_8"/>
    <property type="match status" value="1"/>
</dbReference>
<name>A0A2T6BX84_9RHOB</name>
<dbReference type="OrthoDB" id="54411at2"/>
<sequence>MDRRLAAILAADVVGYSKLMGSDESGTLSSLRSLRKDLLSPLVEQNNGAILKSMGDGWFIEFQSITDAASCALALQDAVEGGSTIQLRIGLHIGEVTIADEDIYGDGMNISARLQEMAAAGAIVISDAARRAMDGRLASEFQNLGAQDLKNIDEPMIAFGRGMEAAPTAAKNDRKDETSKPSIAIRPFKLLSRDKEQEFLADGIVEDLITALARFQWLSVIGRNSTFAFKGSAASSADLAAEIGVRYFVEGSVRASPSRVRVNVQLIDAKEDKNIWAETYDRPQGELFDLQDEVTRSITGVLVPALSKAEMDRSMRSNHPTLGAWQSYQKGLAFYYRPFSVEDHAEAKRHFDLAIRRDPNFSDAYAMVALMGAYSNRSGQTSYGGSPEEIIAEALQAAEKAVLLDDGGALAHIALGVVNSWMGEFDTAVAECQTAVRLNSNLALAHHELGFALNLAGRCVEATDSFDAAIRLSPNDPGRWNFYLLKGSMLFAIGNFDAAVECLNQSARLRPASFFPHVFLAATYIELNDDVAAQESVSQILKRKADLKIENLRMVFGKAPAEHLLRAMKNLEIAGLPA</sequence>
<dbReference type="InterPro" id="IPR011990">
    <property type="entry name" value="TPR-like_helical_dom_sf"/>
</dbReference>
<dbReference type="CDD" id="cd07302">
    <property type="entry name" value="CHD"/>
    <property type="match status" value="1"/>
</dbReference>
<dbReference type="Pfam" id="PF00211">
    <property type="entry name" value="Guanylate_cyc"/>
    <property type="match status" value="1"/>
</dbReference>
<dbReference type="SUPFAM" id="SSF55073">
    <property type="entry name" value="Nucleotide cyclase"/>
    <property type="match status" value="1"/>
</dbReference>
<evidence type="ECO:0000256" key="2">
    <source>
        <dbReference type="ARBA" id="ARBA00022803"/>
    </source>
</evidence>
<dbReference type="EMBL" id="QBKU01000024">
    <property type="protein sequence ID" value="PTX60685.1"/>
    <property type="molecule type" value="Genomic_DNA"/>
</dbReference>